<evidence type="ECO:0000313" key="2">
    <source>
        <dbReference type="Proteomes" id="UP000253235"/>
    </source>
</evidence>
<protein>
    <submittedName>
        <fullName evidence="1">Uncharacterized protein</fullName>
    </submittedName>
</protein>
<keyword evidence="2" id="KW-1185">Reference proteome</keyword>
<gene>
    <name evidence="1" type="ORF">DR871_013820</name>
</gene>
<dbReference type="EMBL" id="QNVY02000005">
    <property type="protein sequence ID" value="RYJ50999.1"/>
    <property type="molecule type" value="Genomic_DNA"/>
</dbReference>
<dbReference type="AlphaFoldDB" id="A0A482TM19"/>
<evidence type="ECO:0000313" key="1">
    <source>
        <dbReference type="EMBL" id="RYJ50999.1"/>
    </source>
</evidence>
<sequence length="132" mass="15051">MENIKIKLAAGKIVTLEAFHMCKTYSGLITGEPTEEMNIEIINNISYPQNWGTRKSFIKKSNMYLSKDILNPVVFSVWLSANPINDRENQFDGSSVILTWLADNLKGKNIEEIIVSGVITFDWDNQAENYNF</sequence>
<proteinExistence type="predicted"/>
<reference evidence="1 2" key="1">
    <citation type="submission" date="2019-01" db="EMBL/GenBank/DDBJ databases">
        <title>Flavobacterium sp. nov. isolated from arctic soil.</title>
        <authorList>
            <person name="Kim D.-U."/>
        </authorList>
    </citation>
    <scope>NUCLEOTIDE SEQUENCE [LARGE SCALE GENOMIC DNA]</scope>
    <source>
        <strain evidence="1 2">Kopri-42</strain>
    </source>
</reference>
<dbReference type="RefSeq" id="WP_113666783.1">
    <property type="nucleotide sequence ID" value="NZ_QNVY02000005.1"/>
</dbReference>
<name>A0A482TM19_9FLAO</name>
<dbReference type="OrthoDB" id="1372153at2"/>
<accession>A0A482TM19</accession>
<organism evidence="1 2">
    <name type="scientific">Flavobacterium petrolei</name>
    <dbReference type="NCBI Taxonomy" id="2259594"/>
    <lineage>
        <taxon>Bacteria</taxon>
        <taxon>Pseudomonadati</taxon>
        <taxon>Bacteroidota</taxon>
        <taxon>Flavobacteriia</taxon>
        <taxon>Flavobacteriales</taxon>
        <taxon>Flavobacteriaceae</taxon>
        <taxon>Flavobacterium</taxon>
    </lineage>
</organism>
<dbReference type="Proteomes" id="UP000253235">
    <property type="component" value="Unassembled WGS sequence"/>
</dbReference>
<comment type="caution">
    <text evidence="1">The sequence shown here is derived from an EMBL/GenBank/DDBJ whole genome shotgun (WGS) entry which is preliminary data.</text>
</comment>